<dbReference type="Proteomes" id="UP000054248">
    <property type="component" value="Unassembled WGS sequence"/>
</dbReference>
<dbReference type="STRING" id="1051891.A0A0C3QRI4"/>
<name>A0A0C3QRI4_9AGAM</name>
<evidence type="ECO:0000313" key="2">
    <source>
        <dbReference type="Proteomes" id="UP000054248"/>
    </source>
</evidence>
<sequence>MMNYIAVIFETWNPRLFQFYSECRNDYLKWDPMLHMISQNLPFSSIAANFGPATVCRWHRDALNLVFGWCVVWALGNYDSKYGGHLILWEPRLIVEFAPGDIILLPSACITHANIPIRKGETRYSVTWFSAGGLFRYRAYGFRSEGEKKAQDPAGFQKHQSASAGEKRWMEGWEYFSSLDELKAFYSGGSS</sequence>
<reference evidence="1 2" key="1">
    <citation type="submission" date="2014-04" db="EMBL/GenBank/DDBJ databases">
        <authorList>
            <consortium name="DOE Joint Genome Institute"/>
            <person name="Kuo A."/>
            <person name="Girlanda M."/>
            <person name="Perotto S."/>
            <person name="Kohler A."/>
            <person name="Nagy L.G."/>
            <person name="Floudas D."/>
            <person name="Copeland A."/>
            <person name="Barry K.W."/>
            <person name="Cichocki N."/>
            <person name="Veneault-Fourrey C."/>
            <person name="LaButti K."/>
            <person name="Lindquist E.A."/>
            <person name="Lipzen A."/>
            <person name="Lundell T."/>
            <person name="Morin E."/>
            <person name="Murat C."/>
            <person name="Sun H."/>
            <person name="Tunlid A."/>
            <person name="Henrissat B."/>
            <person name="Grigoriev I.V."/>
            <person name="Hibbett D.S."/>
            <person name="Martin F."/>
            <person name="Nordberg H.P."/>
            <person name="Cantor M.N."/>
            <person name="Hua S.X."/>
        </authorList>
    </citation>
    <scope>NUCLEOTIDE SEQUENCE [LARGE SCALE GENOMIC DNA]</scope>
    <source>
        <strain evidence="1 2">MUT 4182</strain>
    </source>
</reference>
<reference evidence="2" key="2">
    <citation type="submission" date="2015-01" db="EMBL/GenBank/DDBJ databases">
        <title>Evolutionary Origins and Diversification of the Mycorrhizal Mutualists.</title>
        <authorList>
            <consortium name="DOE Joint Genome Institute"/>
            <consortium name="Mycorrhizal Genomics Consortium"/>
            <person name="Kohler A."/>
            <person name="Kuo A."/>
            <person name="Nagy L.G."/>
            <person name="Floudas D."/>
            <person name="Copeland A."/>
            <person name="Barry K.W."/>
            <person name="Cichocki N."/>
            <person name="Veneault-Fourrey C."/>
            <person name="LaButti K."/>
            <person name="Lindquist E.A."/>
            <person name="Lipzen A."/>
            <person name="Lundell T."/>
            <person name="Morin E."/>
            <person name="Murat C."/>
            <person name="Riley R."/>
            <person name="Ohm R."/>
            <person name="Sun H."/>
            <person name="Tunlid A."/>
            <person name="Henrissat B."/>
            <person name="Grigoriev I.V."/>
            <person name="Hibbett D.S."/>
            <person name="Martin F."/>
        </authorList>
    </citation>
    <scope>NUCLEOTIDE SEQUENCE [LARGE SCALE GENOMIC DNA]</scope>
    <source>
        <strain evidence="2">MUT 4182</strain>
    </source>
</reference>
<proteinExistence type="predicted"/>
<dbReference type="AlphaFoldDB" id="A0A0C3QRI4"/>
<dbReference type="HOGENOM" id="CLU_031314_0_0_1"/>
<dbReference type="EMBL" id="KN822964">
    <property type="protein sequence ID" value="KIO31321.1"/>
    <property type="molecule type" value="Genomic_DNA"/>
</dbReference>
<accession>A0A0C3QRI4</accession>
<keyword evidence="2" id="KW-1185">Reference proteome</keyword>
<gene>
    <name evidence="1" type="ORF">M407DRAFT_220448</name>
</gene>
<organism evidence="1 2">
    <name type="scientific">Tulasnella calospora MUT 4182</name>
    <dbReference type="NCBI Taxonomy" id="1051891"/>
    <lineage>
        <taxon>Eukaryota</taxon>
        <taxon>Fungi</taxon>
        <taxon>Dikarya</taxon>
        <taxon>Basidiomycota</taxon>
        <taxon>Agaricomycotina</taxon>
        <taxon>Agaricomycetes</taxon>
        <taxon>Cantharellales</taxon>
        <taxon>Tulasnellaceae</taxon>
        <taxon>Tulasnella</taxon>
    </lineage>
</organism>
<protein>
    <submittedName>
        <fullName evidence="1">Uncharacterized protein</fullName>
    </submittedName>
</protein>
<dbReference type="Gene3D" id="3.60.130.30">
    <property type="match status" value="1"/>
</dbReference>
<dbReference type="OrthoDB" id="3253621at2759"/>
<evidence type="ECO:0000313" key="1">
    <source>
        <dbReference type="EMBL" id="KIO31321.1"/>
    </source>
</evidence>